<feature type="region of interest" description="Disordered" evidence="1">
    <location>
        <begin position="56"/>
        <end position="77"/>
    </location>
</feature>
<reference evidence="3 4" key="1">
    <citation type="journal article" date="2021" name="Sci. Rep.">
        <title>Genome sequencing of the multicellular alga Astrephomene provides insights into convergent evolution of germ-soma differentiation.</title>
        <authorList>
            <person name="Yamashita S."/>
            <person name="Yamamoto K."/>
            <person name="Matsuzaki R."/>
            <person name="Suzuki S."/>
            <person name="Yamaguchi H."/>
            <person name="Hirooka S."/>
            <person name="Minakuchi Y."/>
            <person name="Miyagishima S."/>
            <person name="Kawachi M."/>
            <person name="Toyoda A."/>
            <person name="Nozaki H."/>
        </authorList>
    </citation>
    <scope>NUCLEOTIDE SEQUENCE [LARGE SCALE GENOMIC DNA]</scope>
    <source>
        <strain evidence="3 4">NIES-4017</strain>
    </source>
</reference>
<organism evidence="3 4">
    <name type="scientific">Astrephomene gubernaculifera</name>
    <dbReference type="NCBI Taxonomy" id="47775"/>
    <lineage>
        <taxon>Eukaryota</taxon>
        <taxon>Viridiplantae</taxon>
        <taxon>Chlorophyta</taxon>
        <taxon>core chlorophytes</taxon>
        <taxon>Chlorophyceae</taxon>
        <taxon>CS clade</taxon>
        <taxon>Chlamydomonadales</taxon>
        <taxon>Astrephomenaceae</taxon>
        <taxon>Astrephomene</taxon>
    </lineage>
</organism>
<dbReference type="AlphaFoldDB" id="A0AAD3HLW8"/>
<keyword evidence="4" id="KW-1185">Reference proteome</keyword>
<evidence type="ECO:0000313" key="3">
    <source>
        <dbReference type="EMBL" id="GFR45528.1"/>
    </source>
</evidence>
<feature type="domain" description="3-dehydroquinate synthase C-terminal" evidence="2">
    <location>
        <begin position="83"/>
        <end position="118"/>
    </location>
</feature>
<feature type="non-terminal residue" evidence="3">
    <location>
        <position position="1"/>
    </location>
</feature>
<accession>A0AAD3HLW8</accession>
<dbReference type="GO" id="GO:0003856">
    <property type="term" value="F:3-dehydroquinate synthase activity"/>
    <property type="evidence" value="ECO:0007669"/>
    <property type="project" value="InterPro"/>
</dbReference>
<dbReference type="Pfam" id="PF26558">
    <property type="entry name" value="DHQS_2nd"/>
    <property type="match status" value="1"/>
</dbReference>
<proteinExistence type="predicted"/>
<feature type="region of interest" description="Disordered" evidence="1">
    <location>
        <begin position="1"/>
        <end position="40"/>
    </location>
</feature>
<name>A0AAD3HLW8_9CHLO</name>
<sequence length="118" mass="12489">GDGQRQQQQHEAGPPPQQQPQDEEAGSKQGTSCCSSSSSVDSATINNCNHDNNFNGSSGTVRGCSSNNSTSCRKPSSAVSSWRALSVTSLHPGDRVYVVRQAAARHTGIAIEEFIVEK</sequence>
<protein>
    <recommendedName>
        <fullName evidence="2">3-dehydroquinate synthase C-terminal domain-containing protein</fullName>
    </recommendedName>
</protein>
<dbReference type="Proteomes" id="UP001054857">
    <property type="component" value="Unassembled WGS sequence"/>
</dbReference>
<dbReference type="InterPro" id="IPR056179">
    <property type="entry name" value="DHQS_C"/>
</dbReference>
<feature type="compositionally biased region" description="Low complexity" evidence="1">
    <location>
        <begin position="1"/>
        <end position="12"/>
    </location>
</feature>
<dbReference type="EMBL" id="BMAR01000010">
    <property type="protein sequence ID" value="GFR45528.1"/>
    <property type="molecule type" value="Genomic_DNA"/>
</dbReference>
<dbReference type="GO" id="GO:0016491">
    <property type="term" value="F:oxidoreductase activity"/>
    <property type="evidence" value="ECO:0007669"/>
    <property type="project" value="InterPro"/>
</dbReference>
<evidence type="ECO:0000256" key="1">
    <source>
        <dbReference type="SAM" id="MobiDB-lite"/>
    </source>
</evidence>
<evidence type="ECO:0000259" key="2">
    <source>
        <dbReference type="Pfam" id="PF26558"/>
    </source>
</evidence>
<dbReference type="GO" id="GO:0009073">
    <property type="term" value="P:aromatic amino acid family biosynthetic process"/>
    <property type="evidence" value="ECO:0007669"/>
    <property type="project" value="InterPro"/>
</dbReference>
<evidence type="ECO:0000313" key="4">
    <source>
        <dbReference type="Proteomes" id="UP001054857"/>
    </source>
</evidence>
<comment type="caution">
    <text evidence="3">The sequence shown here is derived from an EMBL/GenBank/DDBJ whole genome shotgun (WGS) entry which is preliminary data.</text>
</comment>
<gene>
    <name evidence="3" type="ORF">Agub_g6921</name>
</gene>